<comment type="caution">
    <text evidence="1">The sequence shown here is derived from an EMBL/GenBank/DDBJ whole genome shotgun (WGS) entry which is preliminary data.</text>
</comment>
<dbReference type="EMBL" id="RXIC02000021">
    <property type="protein sequence ID" value="KAB1219638.1"/>
    <property type="molecule type" value="Genomic_DNA"/>
</dbReference>
<gene>
    <name evidence="1" type="ORF">CJ030_MR3G011102</name>
</gene>
<dbReference type="OrthoDB" id="1470350at2759"/>
<sequence length="89" mass="10737">MRRELLATELNEKFIERVPVIPTKVVDCIMERIHKFNSDKRIISFFDIWMKTFLMKLQIREWTLHLVHHLVLSPCGTLNQLKNQNITLY</sequence>
<name>A0A6A1W7G3_9ROSI</name>
<evidence type="ECO:0000313" key="2">
    <source>
        <dbReference type="Proteomes" id="UP000516437"/>
    </source>
</evidence>
<reference evidence="1 2" key="1">
    <citation type="journal article" date="2019" name="Plant Biotechnol. J.">
        <title>The red bayberry genome and genetic basis of sex determination.</title>
        <authorList>
            <person name="Jia H.M."/>
            <person name="Jia H.J."/>
            <person name="Cai Q.L."/>
            <person name="Wang Y."/>
            <person name="Zhao H.B."/>
            <person name="Yang W.F."/>
            <person name="Wang G.Y."/>
            <person name="Li Y.H."/>
            <person name="Zhan D.L."/>
            <person name="Shen Y.T."/>
            <person name="Niu Q.F."/>
            <person name="Chang L."/>
            <person name="Qiu J."/>
            <person name="Zhao L."/>
            <person name="Xie H.B."/>
            <person name="Fu W.Y."/>
            <person name="Jin J."/>
            <person name="Li X.W."/>
            <person name="Jiao Y."/>
            <person name="Zhou C.C."/>
            <person name="Tu T."/>
            <person name="Chai C.Y."/>
            <person name="Gao J.L."/>
            <person name="Fan L.J."/>
            <person name="van de Weg E."/>
            <person name="Wang J.Y."/>
            <person name="Gao Z.S."/>
        </authorList>
    </citation>
    <scope>NUCLEOTIDE SEQUENCE [LARGE SCALE GENOMIC DNA]</scope>
    <source>
        <tissue evidence="1">Leaves</tissue>
    </source>
</reference>
<keyword evidence="2" id="KW-1185">Reference proteome</keyword>
<dbReference type="AlphaFoldDB" id="A0A6A1W7G3"/>
<evidence type="ECO:0000313" key="1">
    <source>
        <dbReference type="EMBL" id="KAB1219638.1"/>
    </source>
</evidence>
<accession>A0A6A1W7G3</accession>
<organism evidence="1 2">
    <name type="scientific">Morella rubra</name>
    <name type="common">Chinese bayberry</name>
    <dbReference type="NCBI Taxonomy" id="262757"/>
    <lineage>
        <taxon>Eukaryota</taxon>
        <taxon>Viridiplantae</taxon>
        <taxon>Streptophyta</taxon>
        <taxon>Embryophyta</taxon>
        <taxon>Tracheophyta</taxon>
        <taxon>Spermatophyta</taxon>
        <taxon>Magnoliopsida</taxon>
        <taxon>eudicotyledons</taxon>
        <taxon>Gunneridae</taxon>
        <taxon>Pentapetalae</taxon>
        <taxon>rosids</taxon>
        <taxon>fabids</taxon>
        <taxon>Fagales</taxon>
        <taxon>Myricaceae</taxon>
        <taxon>Morella</taxon>
    </lineage>
</organism>
<protein>
    <submittedName>
        <fullName evidence="1">Uncharacterized protein</fullName>
    </submittedName>
</protein>
<proteinExistence type="predicted"/>
<dbReference type="Proteomes" id="UP000516437">
    <property type="component" value="Chromosome 3"/>
</dbReference>